<evidence type="ECO:0000259" key="13">
    <source>
        <dbReference type="PROSITE" id="PS51194"/>
    </source>
</evidence>
<dbReference type="PROSITE" id="PS51194">
    <property type="entry name" value="HELICASE_CTER"/>
    <property type="match status" value="1"/>
</dbReference>
<dbReference type="GO" id="GO:0140658">
    <property type="term" value="F:ATP-dependent chromatin remodeler activity"/>
    <property type="evidence" value="ECO:0007669"/>
    <property type="project" value="EnsemblFungi"/>
</dbReference>
<feature type="domain" description="Helicase C-terminal" evidence="13">
    <location>
        <begin position="767"/>
        <end position="923"/>
    </location>
</feature>
<keyword evidence="6" id="KW-0347">Helicase</keyword>
<evidence type="ECO:0000256" key="7">
    <source>
        <dbReference type="ARBA" id="ARBA00022840"/>
    </source>
</evidence>
<name>A0A1E4U2W8_PACTA</name>
<evidence type="ECO:0000256" key="8">
    <source>
        <dbReference type="ARBA" id="ARBA00022853"/>
    </source>
</evidence>
<dbReference type="PROSITE" id="PS51192">
    <property type="entry name" value="HELICASE_ATP_BIND_1"/>
    <property type="match status" value="1"/>
</dbReference>
<dbReference type="GO" id="GO:0003678">
    <property type="term" value="F:DNA helicase activity"/>
    <property type="evidence" value="ECO:0007669"/>
    <property type="project" value="UniProtKB-EC"/>
</dbReference>
<dbReference type="Proteomes" id="UP000094236">
    <property type="component" value="Unassembled WGS sequence"/>
</dbReference>
<dbReference type="Pfam" id="PF00271">
    <property type="entry name" value="Helicase_C"/>
    <property type="match status" value="1"/>
</dbReference>
<keyword evidence="4" id="KW-0547">Nucleotide-binding</keyword>
<dbReference type="GO" id="GO:0003682">
    <property type="term" value="F:chromatin binding"/>
    <property type="evidence" value="ECO:0007669"/>
    <property type="project" value="EnsemblFungi"/>
</dbReference>
<dbReference type="SUPFAM" id="SSF52540">
    <property type="entry name" value="P-loop containing nucleoside triphosphate hydrolases"/>
    <property type="match status" value="2"/>
</dbReference>
<dbReference type="GO" id="GO:0030466">
    <property type="term" value="P:silent mating-type cassette heterochromatin formation"/>
    <property type="evidence" value="ECO:0007669"/>
    <property type="project" value="EnsemblFungi"/>
</dbReference>
<evidence type="ECO:0000313" key="15">
    <source>
        <dbReference type="Proteomes" id="UP000094236"/>
    </source>
</evidence>
<evidence type="ECO:0000313" key="14">
    <source>
        <dbReference type="EMBL" id="ODV98350.1"/>
    </source>
</evidence>
<dbReference type="GO" id="GO:0005524">
    <property type="term" value="F:ATP binding"/>
    <property type="evidence" value="ECO:0007669"/>
    <property type="project" value="UniProtKB-KW"/>
</dbReference>
<keyword evidence="7" id="KW-0067">ATP-binding</keyword>
<comment type="subcellular location">
    <subcellularLocation>
        <location evidence="1">Nucleus</location>
    </subcellularLocation>
</comment>
<evidence type="ECO:0000256" key="4">
    <source>
        <dbReference type="ARBA" id="ARBA00022741"/>
    </source>
</evidence>
<dbReference type="Gene3D" id="3.40.50.10810">
    <property type="entry name" value="Tandem AAA-ATPase domain"/>
    <property type="match status" value="1"/>
</dbReference>
<evidence type="ECO:0000256" key="1">
    <source>
        <dbReference type="ARBA" id="ARBA00004123"/>
    </source>
</evidence>
<dbReference type="InterPro" id="IPR000330">
    <property type="entry name" value="SNF2_N"/>
</dbReference>
<dbReference type="OrthoDB" id="5857104at2759"/>
<dbReference type="EMBL" id="KV454011">
    <property type="protein sequence ID" value="ODV98350.1"/>
    <property type="molecule type" value="Genomic_DNA"/>
</dbReference>
<dbReference type="SMART" id="SM00487">
    <property type="entry name" value="DEXDc"/>
    <property type="match status" value="1"/>
</dbReference>
<dbReference type="InterPro" id="IPR049730">
    <property type="entry name" value="SNF2/RAD54-like_C"/>
</dbReference>
<dbReference type="GO" id="GO:0031934">
    <property type="term" value="C:mating-type region heterochromatin"/>
    <property type="evidence" value="ECO:0007669"/>
    <property type="project" value="EnsemblFungi"/>
</dbReference>
<dbReference type="GO" id="GO:0033120">
    <property type="term" value="P:positive regulation of RNA splicing"/>
    <property type="evidence" value="ECO:0007669"/>
    <property type="project" value="EnsemblFungi"/>
</dbReference>
<accession>A0A1E4U2W8</accession>
<evidence type="ECO:0000256" key="10">
    <source>
        <dbReference type="ARBA" id="ARBA00023242"/>
    </source>
</evidence>
<dbReference type="CDD" id="cd18793">
    <property type="entry name" value="SF2_C_SNF"/>
    <property type="match status" value="1"/>
</dbReference>
<keyword evidence="10" id="KW-0539">Nucleus</keyword>
<feature type="compositionally biased region" description="Polar residues" evidence="11">
    <location>
        <begin position="14"/>
        <end position="24"/>
    </location>
</feature>
<dbReference type="InterPro" id="IPR027417">
    <property type="entry name" value="P-loop_NTPase"/>
</dbReference>
<evidence type="ECO:0000256" key="6">
    <source>
        <dbReference type="ARBA" id="ARBA00022806"/>
    </source>
</evidence>
<dbReference type="GO" id="GO:0003677">
    <property type="term" value="F:DNA binding"/>
    <property type="evidence" value="ECO:0007669"/>
    <property type="project" value="UniProtKB-KW"/>
</dbReference>
<dbReference type="GO" id="GO:0000781">
    <property type="term" value="C:chromosome, telomeric region"/>
    <property type="evidence" value="ECO:0007669"/>
    <property type="project" value="GOC"/>
</dbReference>
<gene>
    <name evidence="14" type="ORF">PACTADRAFT_83641</name>
</gene>
<dbReference type="PANTHER" id="PTHR10799">
    <property type="entry name" value="SNF2/RAD54 HELICASE FAMILY"/>
    <property type="match status" value="1"/>
</dbReference>
<dbReference type="GO" id="GO:0031509">
    <property type="term" value="P:subtelomeric heterochromatin formation"/>
    <property type="evidence" value="ECO:0007669"/>
    <property type="project" value="EnsemblFungi"/>
</dbReference>
<dbReference type="CDD" id="cd17998">
    <property type="entry name" value="DEXHc_SMARCAD1"/>
    <property type="match status" value="1"/>
</dbReference>
<keyword evidence="5" id="KW-0378">Hydrolase</keyword>
<feature type="domain" description="Helicase ATP-binding" evidence="12">
    <location>
        <begin position="393"/>
        <end position="563"/>
    </location>
</feature>
<reference evidence="15" key="1">
    <citation type="submission" date="2016-05" db="EMBL/GenBank/DDBJ databases">
        <title>Comparative genomics of biotechnologically important yeasts.</title>
        <authorList>
            <consortium name="DOE Joint Genome Institute"/>
            <person name="Riley R."/>
            <person name="Haridas S."/>
            <person name="Wolfe K.H."/>
            <person name="Lopes M.R."/>
            <person name="Hittinger C.T."/>
            <person name="Goker M."/>
            <person name="Salamov A."/>
            <person name="Wisecaver J."/>
            <person name="Long T.M."/>
            <person name="Aerts A.L."/>
            <person name="Barry K."/>
            <person name="Choi C."/>
            <person name="Clum A."/>
            <person name="Coughlan A.Y."/>
            <person name="Deshpande S."/>
            <person name="Douglass A.P."/>
            <person name="Hanson S.J."/>
            <person name="Klenk H.-P."/>
            <person name="Labutti K."/>
            <person name="Lapidus A."/>
            <person name="Lindquist E."/>
            <person name="Lipzen A."/>
            <person name="Meier-Kolthoff J.P."/>
            <person name="Ohm R.A."/>
            <person name="Otillar R.P."/>
            <person name="Pangilinan J."/>
            <person name="Peng Y."/>
            <person name="Rokas A."/>
            <person name="Rosa C.A."/>
            <person name="Scheuner C."/>
            <person name="Sibirny A.A."/>
            <person name="Slot J.C."/>
            <person name="Stielow J.B."/>
            <person name="Sun H."/>
            <person name="Kurtzman C.P."/>
            <person name="Blackwell M."/>
            <person name="Grigoriev I.V."/>
            <person name="Jeffries T.W."/>
        </authorList>
    </citation>
    <scope>NUCLEOTIDE SEQUENCE [LARGE SCALE GENOMIC DNA]</scope>
    <source>
        <strain evidence="15">NRRL Y-2460</strain>
    </source>
</reference>
<evidence type="ECO:0000256" key="3">
    <source>
        <dbReference type="ARBA" id="ARBA00012551"/>
    </source>
</evidence>
<dbReference type="GO" id="GO:0016787">
    <property type="term" value="F:hydrolase activity"/>
    <property type="evidence" value="ECO:0007669"/>
    <property type="project" value="UniProtKB-KW"/>
</dbReference>
<dbReference type="AlphaFoldDB" id="A0A1E4U2W8"/>
<proteinExistence type="inferred from homology"/>
<dbReference type="InterPro" id="IPR038718">
    <property type="entry name" value="SNF2-like_sf"/>
</dbReference>
<evidence type="ECO:0000256" key="5">
    <source>
        <dbReference type="ARBA" id="ARBA00022801"/>
    </source>
</evidence>
<dbReference type="Pfam" id="PF00176">
    <property type="entry name" value="SNF2-rel_dom"/>
    <property type="match status" value="1"/>
</dbReference>
<feature type="region of interest" description="Disordered" evidence="11">
    <location>
        <begin position="1"/>
        <end position="70"/>
    </location>
</feature>
<keyword evidence="8" id="KW-0156">Chromatin regulator</keyword>
<organism evidence="14 15">
    <name type="scientific">Pachysolen tannophilus NRRL Y-2460</name>
    <dbReference type="NCBI Taxonomy" id="669874"/>
    <lineage>
        <taxon>Eukaryota</taxon>
        <taxon>Fungi</taxon>
        <taxon>Dikarya</taxon>
        <taxon>Ascomycota</taxon>
        <taxon>Saccharomycotina</taxon>
        <taxon>Pichiomycetes</taxon>
        <taxon>Pachysolenaceae</taxon>
        <taxon>Pachysolen</taxon>
    </lineage>
</organism>
<dbReference type="GO" id="GO:0000706">
    <property type="term" value="P:meiotic DNA double-strand break processing"/>
    <property type="evidence" value="ECO:0007669"/>
    <property type="project" value="EnsemblFungi"/>
</dbReference>
<dbReference type="GO" id="GO:0042802">
    <property type="term" value="F:identical protein binding"/>
    <property type="evidence" value="ECO:0007669"/>
    <property type="project" value="EnsemblFungi"/>
</dbReference>
<feature type="compositionally biased region" description="Low complexity" evidence="11">
    <location>
        <begin position="60"/>
        <end position="70"/>
    </location>
</feature>
<sequence>MSKTPERKSFIQVPDSSPAVQASSPLPPSRLTLREKFTYSDTSNSTDEQSKDGNGISAGSNLSSTTSNHSLNDKKNVLLLKKKYPNLNINQIIEFYKRNNSNLKETSTFLNQYVHDNHLEVKKAEQQKTTKVVLNKPSQTIASRYLLKKDTLPTSQLLSAPKKIDINVEDNKKRRRSKKSKPQNDQQVISLSDEEEEAILDDDNDDDDDESLVDDDDIMHVSSQVVLDDRVLKFLNTADKRDIIDISSVSPSIAEVLISKRPFHSLHQVESNDFAVDNTENDTLMNKNDGTGKKSRKKLIGAKIVEKTSINLKGYDAVDSLIQKCSEYGNLIASTIREWGIGVDGKAGELEVVDIDDDPIRLSKNSYFKDKPKLLSPDVNLKNYQQVGINWLNLLYKNNLSCILADEMGLGKTCQVIAFLAHLKEKAKNSDKPHLIVVPSSTLENWLREFEKFCPSLTVVPYYGNQQERTDQRYELLQEDVEFDVLITTYNLATGNKYDQNFLRSFKFNCIVYDEGHMLKNSASERYIKLMKLKGVFRLLLTGTPLQNNLKELISLLAFIMPDLFKEKKDDLKTLFDQQRITDSKNNKNNGDNGNKDEYNPLLSQQAISKAKTMMTPFVLRRKKNQVLQHLPKKIQFVEKCEMLDEHKSIYEELIESAKQNKLNSEAKNDKSSGSTSSSSNVIMQLRKAAIHPLLFRRIYDDSKLQKMATSIMEEPEYVDANRQYIFEDMQVMSDFELNRLCLKFPKSLSKFQLKDKDFFKSGKILKLKELLEDIVNNRHEKVLVFSLFTQILDILEKFLSILNIKFIRLDGSTSVNERQQIIDQFYQDDMIPVFLLSTKAGGFGINLVCANNVIIFDQSFNPHDDRQAEDRCHRVGQTKEVNVYRLISTNSIEEKMLQMGENKLELDKSVSNEEEFLLKELI</sequence>
<dbReference type="GO" id="GO:0000122">
    <property type="term" value="P:negative regulation of transcription by RNA polymerase II"/>
    <property type="evidence" value="ECO:0007669"/>
    <property type="project" value="EnsemblFungi"/>
</dbReference>
<dbReference type="FunFam" id="3.40.50.10810:FF:000014">
    <property type="entry name" value="SWI/SNF-related matrix-associated actin-dependent regulator of chromatin subfamily A containing DEAD/H box 1"/>
    <property type="match status" value="1"/>
</dbReference>
<dbReference type="GO" id="GO:0005634">
    <property type="term" value="C:nucleus"/>
    <property type="evidence" value="ECO:0007669"/>
    <property type="project" value="UniProtKB-SubCell"/>
</dbReference>
<dbReference type="SMART" id="SM00490">
    <property type="entry name" value="HELICc"/>
    <property type="match status" value="1"/>
</dbReference>
<comment type="similarity">
    <text evidence="2">Belongs to the SNF2/RAD54 helicase family.</text>
</comment>
<feature type="region of interest" description="Disordered" evidence="11">
    <location>
        <begin position="168"/>
        <end position="215"/>
    </location>
</feature>
<feature type="compositionally biased region" description="Acidic residues" evidence="11">
    <location>
        <begin position="192"/>
        <end position="215"/>
    </location>
</feature>
<evidence type="ECO:0000259" key="12">
    <source>
        <dbReference type="PROSITE" id="PS51192"/>
    </source>
</evidence>
<dbReference type="Gene3D" id="3.40.50.300">
    <property type="entry name" value="P-loop containing nucleotide triphosphate hydrolases"/>
    <property type="match status" value="2"/>
</dbReference>
<evidence type="ECO:0000256" key="9">
    <source>
        <dbReference type="ARBA" id="ARBA00023125"/>
    </source>
</evidence>
<evidence type="ECO:0000256" key="11">
    <source>
        <dbReference type="SAM" id="MobiDB-lite"/>
    </source>
</evidence>
<protein>
    <recommendedName>
        <fullName evidence="3">DNA helicase</fullName>
        <ecNumber evidence="3">3.6.4.12</ecNumber>
    </recommendedName>
</protein>
<dbReference type="GO" id="GO:1990918">
    <property type="term" value="P:double-strand break repair involved in meiotic recombination"/>
    <property type="evidence" value="ECO:0007669"/>
    <property type="project" value="EnsemblFungi"/>
</dbReference>
<dbReference type="GO" id="GO:0000775">
    <property type="term" value="C:chromosome, centromeric region"/>
    <property type="evidence" value="ECO:0007669"/>
    <property type="project" value="EnsemblFungi"/>
</dbReference>
<dbReference type="InterPro" id="IPR001650">
    <property type="entry name" value="Helicase_C-like"/>
</dbReference>
<evidence type="ECO:0000256" key="2">
    <source>
        <dbReference type="ARBA" id="ARBA00007025"/>
    </source>
</evidence>
<dbReference type="STRING" id="669874.A0A1E4U2W8"/>
<dbReference type="EC" id="3.6.4.12" evidence="3"/>
<dbReference type="InterPro" id="IPR014001">
    <property type="entry name" value="Helicase_ATP-bd"/>
</dbReference>
<dbReference type="GO" id="GO:0000183">
    <property type="term" value="P:rDNA heterochromatin formation"/>
    <property type="evidence" value="ECO:0007669"/>
    <property type="project" value="EnsemblFungi"/>
</dbReference>
<keyword evidence="15" id="KW-1185">Reference proteome</keyword>
<keyword evidence="9" id="KW-0238">DNA-binding</keyword>